<name>A0A8J4WV81_CLAMG</name>
<evidence type="ECO:0000313" key="3">
    <source>
        <dbReference type="Proteomes" id="UP000727407"/>
    </source>
</evidence>
<organism evidence="2 3">
    <name type="scientific">Clarias magur</name>
    <name type="common">Asian catfish</name>
    <name type="synonym">Macropteronotus magur</name>
    <dbReference type="NCBI Taxonomy" id="1594786"/>
    <lineage>
        <taxon>Eukaryota</taxon>
        <taxon>Metazoa</taxon>
        <taxon>Chordata</taxon>
        <taxon>Craniata</taxon>
        <taxon>Vertebrata</taxon>
        <taxon>Euteleostomi</taxon>
        <taxon>Actinopterygii</taxon>
        <taxon>Neopterygii</taxon>
        <taxon>Teleostei</taxon>
        <taxon>Ostariophysi</taxon>
        <taxon>Siluriformes</taxon>
        <taxon>Clariidae</taxon>
        <taxon>Clarias</taxon>
    </lineage>
</organism>
<keyword evidence="3" id="KW-1185">Reference proteome</keyword>
<dbReference type="Proteomes" id="UP000727407">
    <property type="component" value="Unassembled WGS sequence"/>
</dbReference>
<protein>
    <submittedName>
        <fullName evidence="2">Uncharacterized protein</fullName>
    </submittedName>
</protein>
<accession>A0A8J4WV81</accession>
<sequence length="78" mass="8857">MSSGSNPGSAKQRRSYSNKNRHSLPHELVPMDSYPALKVHYRPLYLCQITQTFPLCFPQRDAASREPASASHRERADN</sequence>
<proteinExistence type="predicted"/>
<gene>
    <name evidence="2" type="ORF">DAT39_018008</name>
</gene>
<dbReference type="AlphaFoldDB" id="A0A8J4WV81"/>
<evidence type="ECO:0000313" key="2">
    <source>
        <dbReference type="EMBL" id="KAF5892292.1"/>
    </source>
</evidence>
<evidence type="ECO:0000256" key="1">
    <source>
        <dbReference type="SAM" id="MobiDB-lite"/>
    </source>
</evidence>
<feature type="region of interest" description="Disordered" evidence="1">
    <location>
        <begin position="1"/>
        <end position="28"/>
    </location>
</feature>
<feature type="compositionally biased region" description="Basic residues" evidence="1">
    <location>
        <begin position="11"/>
        <end position="23"/>
    </location>
</feature>
<reference evidence="2" key="1">
    <citation type="submission" date="2020-07" db="EMBL/GenBank/DDBJ databases">
        <title>Clarias magur genome sequencing, assembly and annotation.</title>
        <authorList>
            <person name="Kushwaha B."/>
            <person name="Kumar R."/>
            <person name="Das P."/>
            <person name="Joshi C.G."/>
            <person name="Kumar D."/>
            <person name="Nagpure N.S."/>
            <person name="Pandey M."/>
            <person name="Agarwal S."/>
            <person name="Srivastava S."/>
            <person name="Singh M."/>
            <person name="Sahoo L."/>
            <person name="Jayasankar P."/>
            <person name="Meher P.K."/>
            <person name="Koringa P.G."/>
            <person name="Iquebal M.A."/>
            <person name="Das S.P."/>
            <person name="Bit A."/>
            <person name="Patnaik S."/>
            <person name="Patel N."/>
            <person name="Shah T.M."/>
            <person name="Hinsu A."/>
            <person name="Jena J.K."/>
        </authorList>
    </citation>
    <scope>NUCLEOTIDE SEQUENCE</scope>
    <source>
        <strain evidence="2">CIFAMagur01</strain>
        <tissue evidence="2">Testis</tissue>
    </source>
</reference>
<comment type="caution">
    <text evidence="2">The sequence shown here is derived from an EMBL/GenBank/DDBJ whole genome shotgun (WGS) entry which is preliminary data.</text>
</comment>
<feature type="non-terminal residue" evidence="2">
    <location>
        <position position="78"/>
    </location>
</feature>
<dbReference type="EMBL" id="QNUK01000512">
    <property type="protein sequence ID" value="KAF5892292.1"/>
    <property type="molecule type" value="Genomic_DNA"/>
</dbReference>